<protein>
    <submittedName>
        <fullName evidence="2">Prolyl oligopeptidase family serine peptidase</fullName>
    </submittedName>
</protein>
<proteinExistence type="predicted"/>
<dbReference type="InterPro" id="IPR001375">
    <property type="entry name" value="Peptidase_S9_cat"/>
</dbReference>
<dbReference type="Pfam" id="PF00326">
    <property type="entry name" value="Peptidase_S9"/>
    <property type="match status" value="1"/>
</dbReference>
<accession>A0A9D1GAZ1</accession>
<feature type="domain" description="Peptidase S9 prolyl oligopeptidase catalytic" evidence="1">
    <location>
        <begin position="45"/>
        <end position="100"/>
    </location>
</feature>
<dbReference type="AlphaFoldDB" id="A0A9D1GAZ1"/>
<evidence type="ECO:0000313" key="3">
    <source>
        <dbReference type="Proteomes" id="UP000886833"/>
    </source>
</evidence>
<dbReference type="InterPro" id="IPR029058">
    <property type="entry name" value="AB_hydrolase_fold"/>
</dbReference>
<dbReference type="SUPFAM" id="SSF53474">
    <property type="entry name" value="alpha/beta-Hydrolases"/>
    <property type="match status" value="1"/>
</dbReference>
<dbReference type="GO" id="GO:0008236">
    <property type="term" value="F:serine-type peptidase activity"/>
    <property type="evidence" value="ECO:0007669"/>
    <property type="project" value="InterPro"/>
</dbReference>
<name>A0A9D1GAZ1_9FIRM</name>
<organism evidence="2 3">
    <name type="scientific">Candidatus Onthousia faecipullorum</name>
    <dbReference type="NCBI Taxonomy" id="2840887"/>
    <lineage>
        <taxon>Bacteria</taxon>
        <taxon>Bacillati</taxon>
        <taxon>Bacillota</taxon>
        <taxon>Bacilli</taxon>
        <taxon>Candidatus Onthousia</taxon>
    </lineage>
</organism>
<evidence type="ECO:0000259" key="1">
    <source>
        <dbReference type="Pfam" id="PF00326"/>
    </source>
</evidence>
<sequence length="196" mass="22461">MFITLPGYEGLYFQGVGVNLEYEDFAFTARDINSNMINLAPQLDDWGETSARDTIALTRYYQETYNIDKTYIEGYSGGGETLSLVLDRAPELYDAALMVSSQWDGGYDRVVEKKVPLYFFIGRDDDYYGSNSFRETYQELYDRYKDEGLSDDEIDDILVLDVRDEDYFDSHGISSQHAGGGLAAHEEDIMKWLLTK</sequence>
<gene>
    <name evidence="2" type="ORF">IAB59_03310</name>
</gene>
<dbReference type="Proteomes" id="UP000886833">
    <property type="component" value="Unassembled WGS sequence"/>
</dbReference>
<reference evidence="2" key="2">
    <citation type="journal article" date="2021" name="PeerJ">
        <title>Extensive microbial diversity within the chicken gut microbiome revealed by metagenomics and culture.</title>
        <authorList>
            <person name="Gilroy R."/>
            <person name="Ravi A."/>
            <person name="Getino M."/>
            <person name="Pursley I."/>
            <person name="Horton D.L."/>
            <person name="Alikhan N.F."/>
            <person name="Baker D."/>
            <person name="Gharbi K."/>
            <person name="Hall N."/>
            <person name="Watson M."/>
            <person name="Adriaenssens E.M."/>
            <person name="Foster-Nyarko E."/>
            <person name="Jarju S."/>
            <person name="Secka A."/>
            <person name="Antonio M."/>
            <person name="Oren A."/>
            <person name="Chaudhuri R.R."/>
            <person name="La Ragione R."/>
            <person name="Hildebrand F."/>
            <person name="Pallen M.J."/>
        </authorList>
    </citation>
    <scope>NUCLEOTIDE SEQUENCE</scope>
    <source>
        <strain evidence="2">CHK195-26880</strain>
    </source>
</reference>
<dbReference type="Gene3D" id="3.40.50.1820">
    <property type="entry name" value="alpha/beta hydrolase"/>
    <property type="match status" value="1"/>
</dbReference>
<dbReference type="EMBL" id="DVKQ01000044">
    <property type="protein sequence ID" value="HIT37491.1"/>
    <property type="molecule type" value="Genomic_DNA"/>
</dbReference>
<comment type="caution">
    <text evidence="2">The sequence shown here is derived from an EMBL/GenBank/DDBJ whole genome shotgun (WGS) entry which is preliminary data.</text>
</comment>
<reference evidence="2" key="1">
    <citation type="submission" date="2020-10" db="EMBL/GenBank/DDBJ databases">
        <authorList>
            <person name="Gilroy R."/>
        </authorList>
    </citation>
    <scope>NUCLEOTIDE SEQUENCE</scope>
    <source>
        <strain evidence="2">CHK195-26880</strain>
    </source>
</reference>
<dbReference type="GO" id="GO:0006508">
    <property type="term" value="P:proteolysis"/>
    <property type="evidence" value="ECO:0007669"/>
    <property type="project" value="InterPro"/>
</dbReference>
<evidence type="ECO:0000313" key="2">
    <source>
        <dbReference type="EMBL" id="HIT37491.1"/>
    </source>
</evidence>